<accession>A0ABY2Q559</accession>
<keyword evidence="5 6" id="KW-0472">Membrane</keyword>
<dbReference type="PANTHER" id="PTHR43646:SF2">
    <property type="entry name" value="GLYCOSYLTRANSFERASE 2-LIKE DOMAIN-CONTAINING PROTEIN"/>
    <property type="match status" value="1"/>
</dbReference>
<comment type="caution">
    <text evidence="8">The sequence shown here is derived from an EMBL/GenBank/DDBJ whole genome shotgun (WGS) entry which is preliminary data.</text>
</comment>
<keyword evidence="3" id="KW-0328">Glycosyltransferase</keyword>
<evidence type="ECO:0000256" key="6">
    <source>
        <dbReference type="SAM" id="Phobius"/>
    </source>
</evidence>
<reference evidence="8 9" key="1">
    <citation type="submission" date="2019-04" db="EMBL/GenBank/DDBJ databases">
        <title>Mesorhizobium composti sp. nov., isolated from compost.</title>
        <authorList>
            <person name="Lin S.-Y."/>
            <person name="Hameed A."/>
            <person name="Hsieh Y.-T."/>
            <person name="Young C.-C."/>
        </authorList>
    </citation>
    <scope>NUCLEOTIDE SEQUENCE [LARGE SCALE GENOMIC DNA]</scope>
    <source>
        <strain evidence="8 9">CC-YTH430</strain>
    </source>
</reference>
<feature type="transmembrane region" description="Helical" evidence="6">
    <location>
        <begin position="315"/>
        <end position="334"/>
    </location>
</feature>
<evidence type="ECO:0000313" key="9">
    <source>
        <dbReference type="Proteomes" id="UP000306441"/>
    </source>
</evidence>
<dbReference type="Proteomes" id="UP000306441">
    <property type="component" value="Unassembled WGS sequence"/>
</dbReference>
<dbReference type="Gene3D" id="3.90.550.10">
    <property type="entry name" value="Spore Coat Polysaccharide Biosynthesis Protein SpsA, Chain A"/>
    <property type="match status" value="1"/>
</dbReference>
<dbReference type="InterPro" id="IPR029044">
    <property type="entry name" value="Nucleotide-diphossugar_trans"/>
</dbReference>
<gene>
    <name evidence="8" type="ORF">E6C48_18360</name>
</gene>
<evidence type="ECO:0000259" key="7">
    <source>
        <dbReference type="Pfam" id="PF00535"/>
    </source>
</evidence>
<keyword evidence="6" id="KW-1133">Transmembrane helix</keyword>
<evidence type="ECO:0000313" key="8">
    <source>
        <dbReference type="EMBL" id="THF55213.1"/>
    </source>
</evidence>
<proteinExistence type="predicted"/>
<keyword evidence="6" id="KW-0812">Transmembrane</keyword>
<organism evidence="8 9">
    <name type="scientific">Ollibium composti</name>
    <dbReference type="NCBI Taxonomy" id="2675109"/>
    <lineage>
        <taxon>Bacteria</taxon>
        <taxon>Pseudomonadati</taxon>
        <taxon>Pseudomonadota</taxon>
        <taxon>Alphaproteobacteria</taxon>
        <taxon>Hyphomicrobiales</taxon>
        <taxon>Phyllobacteriaceae</taxon>
        <taxon>Ollibium</taxon>
    </lineage>
</organism>
<evidence type="ECO:0000256" key="2">
    <source>
        <dbReference type="ARBA" id="ARBA00022475"/>
    </source>
</evidence>
<protein>
    <submittedName>
        <fullName evidence="8">Glycosyltransferase family 2 protein</fullName>
    </submittedName>
</protein>
<evidence type="ECO:0000256" key="4">
    <source>
        <dbReference type="ARBA" id="ARBA00022679"/>
    </source>
</evidence>
<dbReference type="Pfam" id="PF00535">
    <property type="entry name" value="Glycos_transf_2"/>
    <property type="match status" value="1"/>
</dbReference>
<evidence type="ECO:0000256" key="5">
    <source>
        <dbReference type="ARBA" id="ARBA00023136"/>
    </source>
</evidence>
<feature type="transmembrane region" description="Helical" evidence="6">
    <location>
        <begin position="266"/>
        <end position="285"/>
    </location>
</feature>
<keyword evidence="9" id="KW-1185">Reference proteome</keyword>
<dbReference type="EMBL" id="SSNY01000012">
    <property type="protein sequence ID" value="THF55213.1"/>
    <property type="molecule type" value="Genomic_DNA"/>
</dbReference>
<evidence type="ECO:0000256" key="1">
    <source>
        <dbReference type="ARBA" id="ARBA00004236"/>
    </source>
</evidence>
<name>A0ABY2Q559_9HYPH</name>
<dbReference type="CDD" id="cd02525">
    <property type="entry name" value="Succinoglycan_BP_ExoA"/>
    <property type="match status" value="1"/>
</dbReference>
<evidence type="ECO:0000256" key="3">
    <source>
        <dbReference type="ARBA" id="ARBA00022676"/>
    </source>
</evidence>
<dbReference type="PANTHER" id="PTHR43646">
    <property type="entry name" value="GLYCOSYLTRANSFERASE"/>
    <property type="match status" value="1"/>
</dbReference>
<feature type="domain" description="Glycosyltransferase 2-like" evidence="7">
    <location>
        <begin position="27"/>
        <end position="194"/>
    </location>
</feature>
<keyword evidence="2" id="KW-1003">Cell membrane</keyword>
<sequence>MTSQAQTDAEPLHAETSRAAPAERCMVVIPCLNEAAHIGDLLAQLIGPADRLDMLIVVADGGSTDGTRRIVEEIAALEPRVVLLDNPRKVQAAAVNLAVIRYGEAFARFIRIDAHGGYPDDYCEKLIEEADATGADSVVVSMLTQGFCPFQRATATAQNSKLGNGGSPHREGAKGHWTDHGHHALMSVAAFRDVGGYDESFSHNEDAELDFRLRATGYRIWMTDKTVMTYYPRASVAGLFRQYLGYGRGRAKNILKHRAMPKLRQMVPLMVLPVVAGALLAVINLSALIPMGLWVAACLGYGVWLALAERNPYGPLAGVSAMVMHLAWSAGFWLQLALSWTRRVAAR</sequence>
<comment type="subcellular location">
    <subcellularLocation>
        <location evidence="1">Cell membrane</location>
    </subcellularLocation>
</comment>
<feature type="transmembrane region" description="Helical" evidence="6">
    <location>
        <begin position="291"/>
        <end position="308"/>
    </location>
</feature>
<dbReference type="SUPFAM" id="SSF53448">
    <property type="entry name" value="Nucleotide-diphospho-sugar transferases"/>
    <property type="match status" value="1"/>
</dbReference>
<dbReference type="InterPro" id="IPR001173">
    <property type="entry name" value="Glyco_trans_2-like"/>
</dbReference>
<keyword evidence="4" id="KW-0808">Transferase</keyword>